<accession>A0A426ZVC7</accession>
<gene>
    <name evidence="1" type="ORF">B296_00024883</name>
</gene>
<sequence length="162" mass="18495">MLRPGVTQEWVGEGELPKGRIHSEVVEALQCLNCFSAHIRLRESEGLSYPMLVVKGTEEVENAKTNLQILSQGKRAEAKELHKTDVNGLLIKIAIGDLRDKQMKIPEMPFSGIKYYFGIITKMPRRATKRNFINASSNLHTRNEPRRVYYDVTNIFSNITHL</sequence>
<evidence type="ECO:0000313" key="2">
    <source>
        <dbReference type="Proteomes" id="UP000287651"/>
    </source>
</evidence>
<dbReference type="EMBL" id="AMZH03004865">
    <property type="protein sequence ID" value="RRT67934.1"/>
    <property type="molecule type" value="Genomic_DNA"/>
</dbReference>
<proteinExistence type="predicted"/>
<reference evidence="1 2" key="1">
    <citation type="journal article" date="2014" name="Agronomy (Basel)">
        <title>A Draft Genome Sequence for Ensete ventricosum, the Drought-Tolerant Tree Against Hunger.</title>
        <authorList>
            <person name="Harrison J."/>
            <person name="Moore K.A."/>
            <person name="Paszkiewicz K."/>
            <person name="Jones T."/>
            <person name="Grant M."/>
            <person name="Ambacheew D."/>
            <person name="Muzemil S."/>
            <person name="Studholme D.J."/>
        </authorList>
    </citation>
    <scope>NUCLEOTIDE SEQUENCE [LARGE SCALE GENOMIC DNA]</scope>
</reference>
<dbReference type="AlphaFoldDB" id="A0A426ZVC7"/>
<evidence type="ECO:0000313" key="1">
    <source>
        <dbReference type="EMBL" id="RRT67934.1"/>
    </source>
</evidence>
<protein>
    <submittedName>
        <fullName evidence="1">Uncharacterized protein</fullName>
    </submittedName>
</protein>
<dbReference type="Proteomes" id="UP000287651">
    <property type="component" value="Unassembled WGS sequence"/>
</dbReference>
<comment type="caution">
    <text evidence="1">The sequence shown here is derived from an EMBL/GenBank/DDBJ whole genome shotgun (WGS) entry which is preliminary data.</text>
</comment>
<name>A0A426ZVC7_ENSVE</name>
<organism evidence="1 2">
    <name type="scientific">Ensete ventricosum</name>
    <name type="common">Abyssinian banana</name>
    <name type="synonym">Musa ensete</name>
    <dbReference type="NCBI Taxonomy" id="4639"/>
    <lineage>
        <taxon>Eukaryota</taxon>
        <taxon>Viridiplantae</taxon>
        <taxon>Streptophyta</taxon>
        <taxon>Embryophyta</taxon>
        <taxon>Tracheophyta</taxon>
        <taxon>Spermatophyta</taxon>
        <taxon>Magnoliopsida</taxon>
        <taxon>Liliopsida</taxon>
        <taxon>Zingiberales</taxon>
        <taxon>Musaceae</taxon>
        <taxon>Ensete</taxon>
    </lineage>
</organism>